<evidence type="ECO:0000313" key="5">
    <source>
        <dbReference type="Proteomes" id="UP000264062"/>
    </source>
</evidence>
<accession>A0A350H7P5</accession>
<dbReference type="PROSITE" id="PS51409">
    <property type="entry name" value="ARGINASE_2"/>
    <property type="match status" value="1"/>
</dbReference>
<evidence type="ECO:0000256" key="2">
    <source>
        <dbReference type="ARBA" id="ARBA00022723"/>
    </source>
</evidence>
<keyword evidence="3" id="KW-0378">Hydrolase</keyword>
<comment type="similarity">
    <text evidence="1">Belongs to the arginase family. Agmatinase subfamily.</text>
</comment>
<comment type="caution">
    <text evidence="4">The sequence shown here is derived from an EMBL/GenBank/DDBJ whole genome shotgun (WGS) entry which is preliminary data.</text>
</comment>
<dbReference type="InterPro" id="IPR005925">
    <property type="entry name" value="Agmatinase-rel"/>
</dbReference>
<dbReference type="EMBL" id="DMZY01000001">
    <property type="protein sequence ID" value="HAV91561.1"/>
    <property type="molecule type" value="Genomic_DNA"/>
</dbReference>
<evidence type="ECO:0000256" key="1">
    <source>
        <dbReference type="ARBA" id="ARBA00009227"/>
    </source>
</evidence>
<dbReference type="GO" id="GO:0008783">
    <property type="term" value="F:agmatinase activity"/>
    <property type="evidence" value="ECO:0007669"/>
    <property type="project" value="TreeGrafter"/>
</dbReference>
<dbReference type="GO" id="GO:0033389">
    <property type="term" value="P:putrescine biosynthetic process from arginine, via agmatine"/>
    <property type="evidence" value="ECO:0007669"/>
    <property type="project" value="TreeGrafter"/>
</dbReference>
<name>A0A350H7P5_UNCW3</name>
<sequence>MGYDFLEASNDIDFGDIVIVGYPFDSTSSFRSGSRNGPYSLRYHSRNLETFSPYRKIDIHTKKYSDIGDLELPFGDIEKTNSMIYENTKRLLKMKKQIISIGGEHSVTYPIIKAYSEVFEDFIMVVFDAHADLRENYQGVKFSHACVVRNCADIITTKRICQLGIRSYTEEEWNFSKNMLYFSDTINNFDFSILKNKKIYISIDID</sequence>
<dbReference type="AlphaFoldDB" id="A0A350H7P5"/>
<organism evidence="4 5">
    <name type="scientific">candidate division WOR-3 bacterium</name>
    <dbReference type="NCBI Taxonomy" id="2052148"/>
    <lineage>
        <taxon>Bacteria</taxon>
        <taxon>Bacteria division WOR-3</taxon>
    </lineage>
</organism>
<dbReference type="Pfam" id="PF00491">
    <property type="entry name" value="Arginase"/>
    <property type="match status" value="1"/>
</dbReference>
<dbReference type="GO" id="GO:0046872">
    <property type="term" value="F:metal ion binding"/>
    <property type="evidence" value="ECO:0007669"/>
    <property type="project" value="UniProtKB-KW"/>
</dbReference>
<dbReference type="SUPFAM" id="SSF52768">
    <property type="entry name" value="Arginase/deacetylase"/>
    <property type="match status" value="1"/>
</dbReference>
<gene>
    <name evidence="4" type="primary">speB</name>
    <name evidence="4" type="ORF">DCW38_00005</name>
</gene>
<dbReference type="InterPro" id="IPR023696">
    <property type="entry name" value="Ureohydrolase_dom_sf"/>
</dbReference>
<evidence type="ECO:0000313" key="4">
    <source>
        <dbReference type="EMBL" id="HAV91561.1"/>
    </source>
</evidence>
<dbReference type="NCBIfam" id="TIGR01230">
    <property type="entry name" value="agmatinase"/>
    <property type="match status" value="1"/>
</dbReference>
<dbReference type="Gene3D" id="3.40.800.10">
    <property type="entry name" value="Ureohydrolase domain"/>
    <property type="match status" value="1"/>
</dbReference>
<feature type="non-terminal residue" evidence="4">
    <location>
        <position position="206"/>
    </location>
</feature>
<protein>
    <submittedName>
        <fullName evidence="4">Agmatinase</fullName>
    </submittedName>
</protein>
<keyword evidence="2" id="KW-0479">Metal-binding</keyword>
<proteinExistence type="inferred from homology"/>
<dbReference type="PANTHER" id="PTHR11358:SF26">
    <property type="entry name" value="GUANIDINO ACID HYDROLASE, MITOCHONDRIAL"/>
    <property type="match status" value="1"/>
</dbReference>
<dbReference type="PANTHER" id="PTHR11358">
    <property type="entry name" value="ARGINASE/AGMATINASE"/>
    <property type="match status" value="1"/>
</dbReference>
<dbReference type="InterPro" id="IPR006035">
    <property type="entry name" value="Ureohydrolase"/>
</dbReference>
<reference evidence="4 5" key="1">
    <citation type="journal article" date="2018" name="Nat. Biotechnol.">
        <title>A standardized bacterial taxonomy based on genome phylogeny substantially revises the tree of life.</title>
        <authorList>
            <person name="Parks D.H."/>
            <person name="Chuvochina M."/>
            <person name="Waite D.W."/>
            <person name="Rinke C."/>
            <person name="Skarshewski A."/>
            <person name="Chaumeil P.A."/>
            <person name="Hugenholtz P."/>
        </authorList>
    </citation>
    <scope>NUCLEOTIDE SEQUENCE [LARGE SCALE GENOMIC DNA]</scope>
    <source>
        <strain evidence="4">UBA9956</strain>
    </source>
</reference>
<dbReference type="Proteomes" id="UP000264062">
    <property type="component" value="Unassembled WGS sequence"/>
</dbReference>
<evidence type="ECO:0000256" key="3">
    <source>
        <dbReference type="ARBA" id="ARBA00022801"/>
    </source>
</evidence>